<evidence type="ECO:0000256" key="1">
    <source>
        <dbReference type="SAM" id="MobiDB-lite"/>
    </source>
</evidence>
<evidence type="ECO:0000313" key="3">
    <source>
        <dbReference type="Proteomes" id="UP000000759"/>
    </source>
</evidence>
<keyword evidence="3" id="KW-1185">Reference proteome</keyword>
<sequence>MITTTETVASPEPASFLTTSGALTATPQNEECIKKRSPAEAAAAARRKRRRALVRRTHSPKNVPTRHCGSSSPLSPNRKPTLIQATVEGIREISVRWTRGDTVAIPTEYPGEWSERIRRLQGSDLCRCPHVLVPSSLDVPFLKKMLPPRPYAMRGKDGVANSVHAFSESQQVLQRLATRIWPGPVNIHVAVVDENADCSGLYSSRDGKKYLTLRSPGHPLAVKALLEQVRVDDSSVLVGLPLYHDSGAPCTAAMNVASRLFEEHDENNSRPWPSAVLNGEERREIFAVPTCEHGRVWPISLWIDASRRLVTIRGQDPGVNSTTMPLSPQNVMSSLYSTSHRRNSGLSDKSMKELLIQAVVRKWKVVEELT</sequence>
<dbReference type="OrthoDB" id="53694at2759"/>
<dbReference type="GeneID" id="7195346"/>
<dbReference type="KEGG" id="pti:PHATRDRAFT_48919"/>
<reference evidence="2 3" key="1">
    <citation type="journal article" date="2008" name="Nature">
        <title>The Phaeodactylum genome reveals the evolutionary history of diatom genomes.</title>
        <authorList>
            <person name="Bowler C."/>
            <person name="Allen A.E."/>
            <person name="Badger J.H."/>
            <person name="Grimwood J."/>
            <person name="Jabbari K."/>
            <person name="Kuo A."/>
            <person name="Maheswari U."/>
            <person name="Martens C."/>
            <person name="Maumus F."/>
            <person name="Otillar R.P."/>
            <person name="Rayko E."/>
            <person name="Salamov A."/>
            <person name="Vandepoele K."/>
            <person name="Beszteri B."/>
            <person name="Gruber A."/>
            <person name="Heijde M."/>
            <person name="Katinka M."/>
            <person name="Mock T."/>
            <person name="Valentin K."/>
            <person name="Verret F."/>
            <person name="Berges J.A."/>
            <person name="Brownlee C."/>
            <person name="Cadoret J.P."/>
            <person name="Chiovitti A."/>
            <person name="Choi C.J."/>
            <person name="Coesel S."/>
            <person name="De Martino A."/>
            <person name="Detter J.C."/>
            <person name="Durkin C."/>
            <person name="Falciatore A."/>
            <person name="Fournet J."/>
            <person name="Haruta M."/>
            <person name="Huysman M.J."/>
            <person name="Jenkins B.D."/>
            <person name="Jiroutova K."/>
            <person name="Jorgensen R.E."/>
            <person name="Joubert Y."/>
            <person name="Kaplan A."/>
            <person name="Kroger N."/>
            <person name="Kroth P.G."/>
            <person name="La Roche J."/>
            <person name="Lindquist E."/>
            <person name="Lommer M."/>
            <person name="Martin-Jezequel V."/>
            <person name="Lopez P.J."/>
            <person name="Lucas S."/>
            <person name="Mangogna M."/>
            <person name="McGinnis K."/>
            <person name="Medlin L.K."/>
            <person name="Montsant A."/>
            <person name="Oudot-Le Secq M.P."/>
            <person name="Napoli C."/>
            <person name="Obornik M."/>
            <person name="Parker M.S."/>
            <person name="Petit J.L."/>
            <person name="Porcel B.M."/>
            <person name="Poulsen N."/>
            <person name="Robison M."/>
            <person name="Rychlewski L."/>
            <person name="Rynearson T.A."/>
            <person name="Schmutz J."/>
            <person name="Shapiro H."/>
            <person name="Siaut M."/>
            <person name="Stanley M."/>
            <person name="Sussman M.R."/>
            <person name="Taylor A.R."/>
            <person name="Vardi A."/>
            <person name="von Dassow P."/>
            <person name="Vyverman W."/>
            <person name="Willis A."/>
            <person name="Wyrwicz L.S."/>
            <person name="Rokhsar D.S."/>
            <person name="Weissenbach J."/>
            <person name="Armbrust E.V."/>
            <person name="Green B.R."/>
            <person name="Van de Peer Y."/>
            <person name="Grigoriev I.V."/>
        </authorList>
    </citation>
    <scope>NUCLEOTIDE SEQUENCE [LARGE SCALE GENOMIC DNA]</scope>
    <source>
        <strain evidence="2 3">CCAP 1055/1</strain>
    </source>
</reference>
<organism evidence="2 3">
    <name type="scientific">Phaeodactylum tricornutum (strain CCAP 1055/1)</name>
    <dbReference type="NCBI Taxonomy" id="556484"/>
    <lineage>
        <taxon>Eukaryota</taxon>
        <taxon>Sar</taxon>
        <taxon>Stramenopiles</taxon>
        <taxon>Ochrophyta</taxon>
        <taxon>Bacillariophyta</taxon>
        <taxon>Bacillariophyceae</taxon>
        <taxon>Bacillariophycidae</taxon>
        <taxon>Naviculales</taxon>
        <taxon>Phaeodactylaceae</taxon>
        <taxon>Phaeodactylum</taxon>
    </lineage>
</organism>
<dbReference type="PaxDb" id="2850-Phatr48919"/>
<protein>
    <submittedName>
        <fullName evidence="2">Uncharacterized protein</fullName>
    </submittedName>
</protein>
<dbReference type="RefSeq" id="XP_002183657.1">
    <property type="nucleotide sequence ID" value="XM_002183621.1"/>
</dbReference>
<dbReference type="InParanoid" id="B7G8V4"/>
<dbReference type="EMBL" id="CM000622">
    <property type="protein sequence ID" value="EEC44839.1"/>
    <property type="molecule type" value="Genomic_DNA"/>
</dbReference>
<dbReference type="HOGENOM" id="CLU_748995_0_0_1"/>
<evidence type="ECO:0000313" key="2">
    <source>
        <dbReference type="EMBL" id="EEC44839.1"/>
    </source>
</evidence>
<feature type="compositionally biased region" description="Basic residues" evidence="1">
    <location>
        <begin position="45"/>
        <end position="59"/>
    </location>
</feature>
<name>B7G8V4_PHATC</name>
<dbReference type="Proteomes" id="UP000000759">
    <property type="component" value="Chromosome 20"/>
</dbReference>
<reference evidence="3" key="2">
    <citation type="submission" date="2008-08" db="EMBL/GenBank/DDBJ databases">
        <authorList>
            <consortium name="Diatom Consortium"/>
            <person name="Grigoriev I."/>
            <person name="Grimwood J."/>
            <person name="Kuo A."/>
            <person name="Otillar R.P."/>
            <person name="Salamov A."/>
            <person name="Detter J.C."/>
            <person name="Lindquist E."/>
            <person name="Shapiro H."/>
            <person name="Lucas S."/>
            <person name="Glavina del Rio T."/>
            <person name="Pitluck S."/>
            <person name="Rokhsar D."/>
            <person name="Bowler C."/>
        </authorList>
    </citation>
    <scope>GENOME REANNOTATION</scope>
    <source>
        <strain evidence="3">CCAP 1055/1</strain>
    </source>
</reference>
<proteinExistence type="predicted"/>
<dbReference type="AlphaFoldDB" id="B7G8V4"/>
<accession>B7G8V4</accession>
<gene>
    <name evidence="2" type="ORF">PHATRDRAFT_48919</name>
</gene>
<feature type="compositionally biased region" description="Polar residues" evidence="1">
    <location>
        <begin position="16"/>
        <end position="29"/>
    </location>
</feature>
<feature type="region of interest" description="Disordered" evidence="1">
    <location>
        <begin position="1"/>
        <end position="79"/>
    </location>
</feature>